<proteinExistence type="predicted"/>
<reference evidence="1 2" key="1">
    <citation type="submission" date="2024-01" db="EMBL/GenBank/DDBJ databases">
        <title>The genomes of 5 underutilized Papilionoideae crops provide insights into root nodulation and disease resistanc.</title>
        <authorList>
            <person name="Jiang F."/>
        </authorList>
    </citation>
    <scope>NUCLEOTIDE SEQUENCE [LARGE SCALE GENOMIC DNA]</scope>
    <source>
        <strain evidence="1">LVBAO_FW01</strain>
        <tissue evidence="1">Leaves</tissue>
    </source>
</reference>
<evidence type="ECO:0000313" key="2">
    <source>
        <dbReference type="Proteomes" id="UP001367508"/>
    </source>
</evidence>
<keyword evidence="2" id="KW-1185">Reference proteome</keyword>
<accession>A0AAN9N4A0</accession>
<gene>
    <name evidence="1" type="ORF">VNO77_05118</name>
</gene>
<dbReference type="Proteomes" id="UP001367508">
    <property type="component" value="Unassembled WGS sequence"/>
</dbReference>
<protein>
    <submittedName>
        <fullName evidence="1">Uncharacterized protein</fullName>
    </submittedName>
</protein>
<name>A0AAN9N4A0_CANGL</name>
<comment type="caution">
    <text evidence="1">The sequence shown here is derived from an EMBL/GenBank/DDBJ whole genome shotgun (WGS) entry which is preliminary data.</text>
</comment>
<dbReference type="AlphaFoldDB" id="A0AAN9N4A0"/>
<dbReference type="EMBL" id="JAYMYQ010000001">
    <property type="protein sequence ID" value="KAK7362993.1"/>
    <property type="molecule type" value="Genomic_DNA"/>
</dbReference>
<organism evidence="1 2">
    <name type="scientific">Canavalia gladiata</name>
    <name type="common">Sword bean</name>
    <name type="synonym">Dolichos gladiatus</name>
    <dbReference type="NCBI Taxonomy" id="3824"/>
    <lineage>
        <taxon>Eukaryota</taxon>
        <taxon>Viridiplantae</taxon>
        <taxon>Streptophyta</taxon>
        <taxon>Embryophyta</taxon>
        <taxon>Tracheophyta</taxon>
        <taxon>Spermatophyta</taxon>
        <taxon>Magnoliopsida</taxon>
        <taxon>eudicotyledons</taxon>
        <taxon>Gunneridae</taxon>
        <taxon>Pentapetalae</taxon>
        <taxon>rosids</taxon>
        <taxon>fabids</taxon>
        <taxon>Fabales</taxon>
        <taxon>Fabaceae</taxon>
        <taxon>Papilionoideae</taxon>
        <taxon>50 kb inversion clade</taxon>
        <taxon>NPAAA clade</taxon>
        <taxon>indigoferoid/millettioid clade</taxon>
        <taxon>Phaseoleae</taxon>
        <taxon>Canavalia</taxon>
    </lineage>
</organism>
<sequence length="120" mass="13595">MATSDADGHSGGILVLASQGLHLKFDSSILTHTPHVDYNFNKILIPSEAEEPLYFTTSRVDLFHNLMKEGKFLAWELLEVATSCIQTIALSSLDASKVNMGRKKHPFRFFEAWSTRNEYY</sequence>
<evidence type="ECO:0000313" key="1">
    <source>
        <dbReference type="EMBL" id="KAK7362993.1"/>
    </source>
</evidence>